<proteinExistence type="inferred from homology"/>
<dbReference type="PANTHER" id="PTHR33365">
    <property type="entry name" value="YALI0B05434P"/>
    <property type="match status" value="1"/>
</dbReference>
<protein>
    <submittedName>
        <fullName evidence="4">Uncharacterized protein</fullName>
    </submittedName>
</protein>
<organism evidence="4 5">
    <name type="scientific">Exidia glandulosa HHB12029</name>
    <dbReference type="NCBI Taxonomy" id="1314781"/>
    <lineage>
        <taxon>Eukaryota</taxon>
        <taxon>Fungi</taxon>
        <taxon>Dikarya</taxon>
        <taxon>Basidiomycota</taxon>
        <taxon>Agaricomycotina</taxon>
        <taxon>Agaricomycetes</taxon>
        <taxon>Auriculariales</taxon>
        <taxon>Exidiaceae</taxon>
        <taxon>Exidia</taxon>
    </lineage>
</organism>
<dbReference type="GO" id="GO:0043386">
    <property type="term" value="P:mycotoxin biosynthetic process"/>
    <property type="evidence" value="ECO:0007669"/>
    <property type="project" value="InterPro"/>
</dbReference>
<feature type="non-terminal residue" evidence="4">
    <location>
        <position position="1"/>
    </location>
</feature>
<dbReference type="Pfam" id="PF11807">
    <property type="entry name" value="UstYa"/>
    <property type="match status" value="1"/>
</dbReference>
<sequence length="150" mass="17606">WQGHDHPESFPLAGDLDVVELVVEETVHYTLSNQNDVEWASTAAAGYGYCRLGPDDRLFILSMFHELHCLRYFNYAFDNTVNAEHRLHCLSYLRHSILCSPDLTLEPDDFVERDFTTDRVGETHECRDWSAIYAELDENWERWNGSHWQL</sequence>
<evidence type="ECO:0000313" key="5">
    <source>
        <dbReference type="Proteomes" id="UP000077266"/>
    </source>
</evidence>
<accession>A0A165ZUS2</accession>
<gene>
    <name evidence="4" type="ORF">EXIGLDRAFT_803200</name>
</gene>
<name>A0A165ZUS2_EXIGL</name>
<dbReference type="InterPro" id="IPR021765">
    <property type="entry name" value="UstYa-like"/>
</dbReference>
<evidence type="ECO:0000256" key="1">
    <source>
        <dbReference type="ARBA" id="ARBA00004685"/>
    </source>
</evidence>
<dbReference type="EMBL" id="KV426178">
    <property type="protein sequence ID" value="KZV85739.1"/>
    <property type="molecule type" value="Genomic_DNA"/>
</dbReference>
<comment type="pathway">
    <text evidence="1">Mycotoxin biosynthesis.</text>
</comment>
<comment type="similarity">
    <text evidence="3">Belongs to the ustYa family.</text>
</comment>
<dbReference type="Proteomes" id="UP000077266">
    <property type="component" value="Unassembled WGS sequence"/>
</dbReference>
<dbReference type="InParanoid" id="A0A165ZUS2"/>
<dbReference type="GO" id="GO:0016491">
    <property type="term" value="F:oxidoreductase activity"/>
    <property type="evidence" value="ECO:0007669"/>
    <property type="project" value="UniProtKB-KW"/>
</dbReference>
<keyword evidence="2" id="KW-0560">Oxidoreductase</keyword>
<keyword evidence="5" id="KW-1185">Reference proteome</keyword>
<reference evidence="4 5" key="1">
    <citation type="journal article" date="2016" name="Mol. Biol. Evol.">
        <title>Comparative Genomics of Early-Diverging Mushroom-Forming Fungi Provides Insights into the Origins of Lignocellulose Decay Capabilities.</title>
        <authorList>
            <person name="Nagy L.G."/>
            <person name="Riley R."/>
            <person name="Tritt A."/>
            <person name="Adam C."/>
            <person name="Daum C."/>
            <person name="Floudas D."/>
            <person name="Sun H."/>
            <person name="Yadav J.S."/>
            <person name="Pangilinan J."/>
            <person name="Larsson K.H."/>
            <person name="Matsuura K."/>
            <person name="Barry K."/>
            <person name="Labutti K."/>
            <person name="Kuo R."/>
            <person name="Ohm R.A."/>
            <person name="Bhattacharya S.S."/>
            <person name="Shirouzu T."/>
            <person name="Yoshinaga Y."/>
            <person name="Martin F.M."/>
            <person name="Grigoriev I.V."/>
            <person name="Hibbett D.S."/>
        </authorList>
    </citation>
    <scope>NUCLEOTIDE SEQUENCE [LARGE SCALE GENOMIC DNA]</scope>
    <source>
        <strain evidence="4 5">HHB12029</strain>
    </source>
</reference>
<evidence type="ECO:0000256" key="2">
    <source>
        <dbReference type="ARBA" id="ARBA00023002"/>
    </source>
</evidence>
<dbReference type="AlphaFoldDB" id="A0A165ZUS2"/>
<dbReference type="PANTHER" id="PTHR33365:SF11">
    <property type="entry name" value="TAT PATHWAY SIGNAL SEQUENCE"/>
    <property type="match status" value="1"/>
</dbReference>
<evidence type="ECO:0000313" key="4">
    <source>
        <dbReference type="EMBL" id="KZV85739.1"/>
    </source>
</evidence>
<evidence type="ECO:0000256" key="3">
    <source>
        <dbReference type="ARBA" id="ARBA00035112"/>
    </source>
</evidence>
<dbReference type="OrthoDB" id="3687641at2759"/>